<dbReference type="PANTHER" id="PTHR35271">
    <property type="entry name" value="ABC TRANSPORTER, SUBSTRATE-BINDING LIPOPROTEIN-RELATED"/>
    <property type="match status" value="1"/>
</dbReference>
<evidence type="ECO:0000313" key="2">
    <source>
        <dbReference type="Proteomes" id="UP000184096"/>
    </source>
</evidence>
<protein>
    <submittedName>
        <fullName evidence="1">Putative ABC transport system substrate-binding protein</fullName>
    </submittedName>
</protein>
<name>A0A1M7TRS5_9BRAD</name>
<gene>
    <name evidence="1" type="ORF">SAMN05444170_2474</name>
</gene>
<dbReference type="RefSeq" id="WP_072826060.1">
    <property type="nucleotide sequence ID" value="NZ_LT670849.1"/>
</dbReference>
<dbReference type="Pfam" id="PF04392">
    <property type="entry name" value="ABC_sub_bind"/>
    <property type="match status" value="1"/>
</dbReference>
<dbReference type="OrthoDB" id="9776955at2"/>
<dbReference type="PANTHER" id="PTHR35271:SF1">
    <property type="entry name" value="ABC TRANSPORTER, SUBSTRATE-BINDING LIPOPROTEIN"/>
    <property type="match status" value="1"/>
</dbReference>
<dbReference type="CDD" id="cd06325">
    <property type="entry name" value="PBP1_ABC_unchar_transporter"/>
    <property type="match status" value="1"/>
</dbReference>
<dbReference type="Proteomes" id="UP000184096">
    <property type="component" value="Chromosome I"/>
</dbReference>
<reference evidence="2" key="1">
    <citation type="submission" date="2016-11" db="EMBL/GenBank/DDBJ databases">
        <authorList>
            <person name="Varghese N."/>
            <person name="Submissions S."/>
        </authorList>
    </citation>
    <scope>NUCLEOTIDE SEQUENCE [LARGE SCALE GENOMIC DNA]</scope>
    <source>
        <strain evidence="2">GAS401</strain>
    </source>
</reference>
<accession>A0A1M7TRS5</accession>
<dbReference type="AlphaFoldDB" id="A0A1M7TRS5"/>
<keyword evidence="2" id="KW-1185">Reference proteome</keyword>
<dbReference type="Gene3D" id="3.40.50.2300">
    <property type="match status" value="2"/>
</dbReference>
<sequence length="328" mass="35187">MRRRQLVGGIVGSAIFWPFDVLGQQRSPVRRIAVLLGSAPSPQAEQYLSAFFLRLADLGWKAGVNLQADVRWWKDGQDQMKPIVAELLASSPDVVVAFTNLAVAILRPFAGDIPIVFVGVGDPIGDGIVSSLAHPGGTITGFTSHDASMGGKWLEMFKEGCPSLARVTVILHPETRTHRAHWQSLAAAAPQFGIEATAAAVHDAAEIENAIVSCASMENAGIVVLPHAVTLVNRELIVALSLRYRLPAMFPAFGAIAAGALFSYSLDWEVSFRGTAEYVDRILRGERPGDLPVQEPTKFWLAVNLKTASAIGVAVPASFVSRADEVIE</sequence>
<proteinExistence type="predicted"/>
<dbReference type="EMBL" id="LT670849">
    <property type="protein sequence ID" value="SHN73431.1"/>
    <property type="molecule type" value="Genomic_DNA"/>
</dbReference>
<evidence type="ECO:0000313" key="1">
    <source>
        <dbReference type="EMBL" id="SHN73431.1"/>
    </source>
</evidence>
<organism evidence="1 2">
    <name type="scientific">Bradyrhizobium erythrophlei</name>
    <dbReference type="NCBI Taxonomy" id="1437360"/>
    <lineage>
        <taxon>Bacteria</taxon>
        <taxon>Pseudomonadati</taxon>
        <taxon>Pseudomonadota</taxon>
        <taxon>Alphaproteobacteria</taxon>
        <taxon>Hyphomicrobiales</taxon>
        <taxon>Nitrobacteraceae</taxon>
        <taxon>Bradyrhizobium</taxon>
    </lineage>
</organism>
<dbReference type="InterPro" id="IPR007487">
    <property type="entry name" value="ABC_transpt-TYRBP-like"/>
</dbReference>